<comment type="caution">
    <text evidence="2">The sequence shown here is derived from an EMBL/GenBank/DDBJ whole genome shotgun (WGS) entry which is preliminary data.</text>
</comment>
<name>A0A8X6QQQ4_NEPPI</name>
<protein>
    <submittedName>
        <fullName evidence="2">Uncharacterized protein</fullName>
    </submittedName>
</protein>
<reference evidence="2" key="1">
    <citation type="submission" date="2020-08" db="EMBL/GenBank/DDBJ databases">
        <title>Multicomponent nature underlies the extraordinary mechanical properties of spider dragline silk.</title>
        <authorList>
            <person name="Kono N."/>
            <person name="Nakamura H."/>
            <person name="Mori M."/>
            <person name="Yoshida Y."/>
            <person name="Ohtoshi R."/>
            <person name="Malay A.D."/>
            <person name="Moran D.A.P."/>
            <person name="Tomita M."/>
            <person name="Numata K."/>
            <person name="Arakawa K."/>
        </authorList>
    </citation>
    <scope>NUCLEOTIDE SEQUENCE</scope>
</reference>
<sequence length="135" mass="15389">MSRRCCLPFRSKDLHLKNFRKARKNGQKAFHLPPPSPAHEPVGETPGRRPHTFRGLPAKKSKMYPIKYITLGSNMAVYPAPPDPASLAAPDPQIVLNEHFFLPVLTHTESVLIEPTLQKTFLHRIQCYLKSIFYC</sequence>
<evidence type="ECO:0000313" key="2">
    <source>
        <dbReference type="EMBL" id="GFU32062.1"/>
    </source>
</evidence>
<dbReference type="AlphaFoldDB" id="A0A8X6QQQ4"/>
<gene>
    <name evidence="2" type="ORF">NPIL_434261</name>
</gene>
<accession>A0A8X6QQQ4</accession>
<proteinExistence type="predicted"/>
<dbReference type="Proteomes" id="UP000887013">
    <property type="component" value="Unassembled WGS sequence"/>
</dbReference>
<evidence type="ECO:0000256" key="1">
    <source>
        <dbReference type="SAM" id="MobiDB-lite"/>
    </source>
</evidence>
<keyword evidence="3" id="KW-1185">Reference proteome</keyword>
<dbReference type="EMBL" id="BMAW01033834">
    <property type="protein sequence ID" value="GFU32062.1"/>
    <property type="molecule type" value="Genomic_DNA"/>
</dbReference>
<organism evidence="2 3">
    <name type="scientific">Nephila pilipes</name>
    <name type="common">Giant wood spider</name>
    <name type="synonym">Nephila maculata</name>
    <dbReference type="NCBI Taxonomy" id="299642"/>
    <lineage>
        <taxon>Eukaryota</taxon>
        <taxon>Metazoa</taxon>
        <taxon>Ecdysozoa</taxon>
        <taxon>Arthropoda</taxon>
        <taxon>Chelicerata</taxon>
        <taxon>Arachnida</taxon>
        <taxon>Araneae</taxon>
        <taxon>Araneomorphae</taxon>
        <taxon>Entelegynae</taxon>
        <taxon>Araneoidea</taxon>
        <taxon>Nephilidae</taxon>
        <taxon>Nephila</taxon>
    </lineage>
</organism>
<evidence type="ECO:0000313" key="3">
    <source>
        <dbReference type="Proteomes" id="UP000887013"/>
    </source>
</evidence>
<feature type="region of interest" description="Disordered" evidence="1">
    <location>
        <begin position="27"/>
        <end position="56"/>
    </location>
</feature>